<organism evidence="1 2">
    <name type="scientific">Ensete ventricosum</name>
    <name type="common">Abyssinian banana</name>
    <name type="synonym">Musa ensete</name>
    <dbReference type="NCBI Taxonomy" id="4639"/>
    <lineage>
        <taxon>Eukaryota</taxon>
        <taxon>Viridiplantae</taxon>
        <taxon>Streptophyta</taxon>
        <taxon>Embryophyta</taxon>
        <taxon>Tracheophyta</taxon>
        <taxon>Spermatophyta</taxon>
        <taxon>Magnoliopsida</taxon>
        <taxon>Liliopsida</taxon>
        <taxon>Zingiberales</taxon>
        <taxon>Musaceae</taxon>
        <taxon>Ensete</taxon>
    </lineage>
</organism>
<name>A0A427AV95_ENSVE</name>
<sequence length="74" mass="8107">TKYIMSTLSSPCRSQFSLRSIHPFDSSIWSRAIRDVSLSPFRAISRSWDLLKGAEGIVVSGVKMIGSFITGSLA</sequence>
<dbReference type="EMBL" id="AMZH03001210">
    <property type="protein sequence ID" value="RRT80172.1"/>
    <property type="molecule type" value="Genomic_DNA"/>
</dbReference>
<dbReference type="AlphaFoldDB" id="A0A427AV95"/>
<protein>
    <submittedName>
        <fullName evidence="1">Uncharacterized protein</fullName>
    </submittedName>
</protein>
<accession>A0A427AV95</accession>
<feature type="non-terminal residue" evidence="1">
    <location>
        <position position="1"/>
    </location>
</feature>
<proteinExistence type="predicted"/>
<dbReference type="Proteomes" id="UP000287651">
    <property type="component" value="Unassembled WGS sequence"/>
</dbReference>
<reference evidence="1 2" key="1">
    <citation type="journal article" date="2014" name="Agronomy (Basel)">
        <title>A Draft Genome Sequence for Ensete ventricosum, the Drought-Tolerant Tree Against Hunger.</title>
        <authorList>
            <person name="Harrison J."/>
            <person name="Moore K.A."/>
            <person name="Paszkiewicz K."/>
            <person name="Jones T."/>
            <person name="Grant M."/>
            <person name="Ambacheew D."/>
            <person name="Muzemil S."/>
            <person name="Studholme D.J."/>
        </authorList>
    </citation>
    <scope>NUCLEOTIDE SEQUENCE [LARGE SCALE GENOMIC DNA]</scope>
</reference>
<evidence type="ECO:0000313" key="1">
    <source>
        <dbReference type="EMBL" id="RRT80172.1"/>
    </source>
</evidence>
<evidence type="ECO:0000313" key="2">
    <source>
        <dbReference type="Proteomes" id="UP000287651"/>
    </source>
</evidence>
<comment type="caution">
    <text evidence="1">The sequence shown here is derived from an EMBL/GenBank/DDBJ whole genome shotgun (WGS) entry which is preliminary data.</text>
</comment>
<gene>
    <name evidence="1" type="ORF">B296_00007961</name>
</gene>